<organism evidence="3">
    <name type="scientific">Melampsora larici-populina (strain 98AG31 / pathotype 3-4-7)</name>
    <name type="common">Poplar leaf rust fungus</name>
    <dbReference type="NCBI Taxonomy" id="747676"/>
    <lineage>
        <taxon>Eukaryota</taxon>
        <taxon>Fungi</taxon>
        <taxon>Dikarya</taxon>
        <taxon>Basidiomycota</taxon>
        <taxon>Pucciniomycotina</taxon>
        <taxon>Pucciniomycetes</taxon>
        <taxon>Pucciniales</taxon>
        <taxon>Melampsoraceae</taxon>
        <taxon>Melampsora</taxon>
    </lineage>
</organism>
<dbReference type="InParanoid" id="F4R653"/>
<feature type="compositionally biased region" description="Polar residues" evidence="1">
    <location>
        <begin position="46"/>
        <end position="57"/>
    </location>
</feature>
<evidence type="ECO:0000256" key="1">
    <source>
        <dbReference type="SAM" id="MobiDB-lite"/>
    </source>
</evidence>
<protein>
    <submittedName>
        <fullName evidence="2">Uncharacterized protein</fullName>
    </submittedName>
</protein>
<reference evidence="3" key="1">
    <citation type="journal article" date="2011" name="Proc. Natl. Acad. Sci. U.S.A.">
        <title>Obligate biotrophy features unraveled by the genomic analysis of rust fungi.</title>
        <authorList>
            <person name="Duplessis S."/>
            <person name="Cuomo C.A."/>
            <person name="Lin Y.-C."/>
            <person name="Aerts A."/>
            <person name="Tisserant E."/>
            <person name="Veneault-Fourrey C."/>
            <person name="Joly D.L."/>
            <person name="Hacquard S."/>
            <person name="Amselem J."/>
            <person name="Cantarel B.L."/>
            <person name="Chiu R."/>
            <person name="Coutinho P.M."/>
            <person name="Feau N."/>
            <person name="Field M."/>
            <person name="Frey P."/>
            <person name="Gelhaye E."/>
            <person name="Goldberg J."/>
            <person name="Grabherr M.G."/>
            <person name="Kodira C.D."/>
            <person name="Kohler A."/>
            <person name="Kuees U."/>
            <person name="Lindquist E.A."/>
            <person name="Lucas S.M."/>
            <person name="Mago R."/>
            <person name="Mauceli E."/>
            <person name="Morin E."/>
            <person name="Murat C."/>
            <person name="Pangilinan J.L."/>
            <person name="Park R."/>
            <person name="Pearson M."/>
            <person name="Quesneville H."/>
            <person name="Rouhier N."/>
            <person name="Sakthikumar S."/>
            <person name="Salamov A.A."/>
            <person name="Schmutz J."/>
            <person name="Selles B."/>
            <person name="Shapiro H."/>
            <person name="Tanguay P."/>
            <person name="Tuskan G.A."/>
            <person name="Henrissat B."/>
            <person name="Van de Peer Y."/>
            <person name="Rouze P."/>
            <person name="Ellis J.G."/>
            <person name="Dodds P.N."/>
            <person name="Schein J.E."/>
            <person name="Zhong S."/>
            <person name="Hamelin R.C."/>
            <person name="Grigoriev I.V."/>
            <person name="Szabo L.J."/>
            <person name="Martin F."/>
        </authorList>
    </citation>
    <scope>NUCLEOTIDE SEQUENCE [LARGE SCALE GENOMIC DNA]</scope>
    <source>
        <strain evidence="3">98AG31 / pathotype 3-4-7</strain>
    </source>
</reference>
<feature type="compositionally biased region" description="Basic and acidic residues" evidence="1">
    <location>
        <begin position="136"/>
        <end position="148"/>
    </location>
</feature>
<dbReference type="HOGENOM" id="CLU_1563184_0_0_1"/>
<dbReference type="Proteomes" id="UP000001072">
    <property type="component" value="Unassembled WGS sequence"/>
</dbReference>
<feature type="compositionally biased region" description="Polar residues" evidence="1">
    <location>
        <begin position="69"/>
        <end position="80"/>
    </location>
</feature>
<name>F4R653_MELLP</name>
<evidence type="ECO:0000313" key="3">
    <source>
        <dbReference type="Proteomes" id="UP000001072"/>
    </source>
</evidence>
<dbReference type="EMBL" id="GL883091">
    <property type="protein sequence ID" value="EGG11825.1"/>
    <property type="molecule type" value="Genomic_DNA"/>
</dbReference>
<dbReference type="RefSeq" id="XP_007404200.1">
    <property type="nucleotide sequence ID" value="XM_007404138.1"/>
</dbReference>
<keyword evidence="3" id="KW-1185">Reference proteome</keyword>
<sequence>MSSSSSPESLDQQLQSSRPPVLSTPVCCSTRLPTPCERLPGMVVPSSDSQTVISLPQATGLKRKKNTPTEKTNVVGSSQQADKKRKKSPSVLSKPLGNDESDKPLECKMNQDSNNGLTYCQKAKILESSDGDEEGDKGPEYEPVEDHFGTPVYEGTDVTLIPFNQRCHYVV</sequence>
<proteinExistence type="predicted"/>
<dbReference type="GeneID" id="18921385"/>
<dbReference type="VEuPathDB" id="FungiDB:MELLADRAFT_101533"/>
<evidence type="ECO:0000313" key="2">
    <source>
        <dbReference type="EMBL" id="EGG11825.1"/>
    </source>
</evidence>
<feature type="compositionally biased region" description="Low complexity" evidence="1">
    <location>
        <begin position="1"/>
        <end position="17"/>
    </location>
</feature>
<dbReference type="AlphaFoldDB" id="F4R653"/>
<accession>F4R653</accession>
<feature type="region of interest" description="Disordered" evidence="1">
    <location>
        <begin position="1"/>
        <end position="151"/>
    </location>
</feature>
<gene>
    <name evidence="2" type="ORF">MELLADRAFT_101533</name>
</gene>
<dbReference type="KEGG" id="mlr:MELLADRAFT_101533"/>